<dbReference type="EMBL" id="MN740223">
    <property type="protein sequence ID" value="QHT94513.1"/>
    <property type="molecule type" value="Genomic_DNA"/>
</dbReference>
<reference evidence="2" key="1">
    <citation type="journal article" date="2020" name="Nature">
        <title>Giant virus diversity and host interactions through global metagenomics.</title>
        <authorList>
            <person name="Schulz F."/>
            <person name="Roux S."/>
            <person name="Paez-Espino D."/>
            <person name="Jungbluth S."/>
            <person name="Walsh D.A."/>
            <person name="Denef V.J."/>
            <person name="McMahon K.D."/>
            <person name="Konstantinidis K.T."/>
            <person name="Eloe-Fadrosh E.A."/>
            <person name="Kyrpides N.C."/>
            <person name="Woyke T."/>
        </authorList>
    </citation>
    <scope>NUCLEOTIDE SEQUENCE</scope>
    <source>
        <strain evidence="2">GVMAG-M-3300024258-28</strain>
    </source>
</reference>
<proteinExistence type="predicted"/>
<feature type="compositionally biased region" description="Basic and acidic residues" evidence="1">
    <location>
        <begin position="159"/>
        <end position="170"/>
    </location>
</feature>
<organism evidence="2">
    <name type="scientific">viral metagenome</name>
    <dbReference type="NCBI Taxonomy" id="1070528"/>
    <lineage>
        <taxon>unclassified sequences</taxon>
        <taxon>metagenomes</taxon>
        <taxon>organismal metagenomes</taxon>
    </lineage>
</organism>
<evidence type="ECO:0000256" key="1">
    <source>
        <dbReference type="SAM" id="MobiDB-lite"/>
    </source>
</evidence>
<evidence type="ECO:0000313" key="2">
    <source>
        <dbReference type="EMBL" id="QHT94513.1"/>
    </source>
</evidence>
<name>A0A6C0ISL6_9ZZZZ</name>
<feature type="region of interest" description="Disordered" evidence="1">
    <location>
        <begin position="149"/>
        <end position="170"/>
    </location>
</feature>
<sequence>MFSQLMNQVQSFTNGTKEASYVTPSGLGYGTNNKYPAFPPLMSDGRAVTASWQSEATVNQHLKESNNIQTNWQYRRYMTQNADSIREYNFKESCNDTGYYKRPIDMSSINSNMVQPLNNPHLYSSVEDETKPFGHIESDLKTRYLSREEMQSRRVAPSIHKEQVLDATAK</sequence>
<accession>A0A6C0ISL6</accession>
<dbReference type="AlphaFoldDB" id="A0A6C0ISL6"/>
<protein>
    <submittedName>
        <fullName evidence="2">Uncharacterized protein</fullName>
    </submittedName>
</protein>